<accession>A0AAV7M3H3</accession>
<keyword evidence="3" id="KW-1185">Reference proteome</keyword>
<evidence type="ECO:0000313" key="2">
    <source>
        <dbReference type="EMBL" id="KAJ1097360.1"/>
    </source>
</evidence>
<dbReference type="EMBL" id="JANPWB010000014">
    <property type="protein sequence ID" value="KAJ1097360.1"/>
    <property type="molecule type" value="Genomic_DNA"/>
</dbReference>
<comment type="caution">
    <text evidence="2">The sequence shown here is derived from an EMBL/GenBank/DDBJ whole genome shotgun (WGS) entry which is preliminary data.</text>
</comment>
<organism evidence="2 3">
    <name type="scientific">Pleurodeles waltl</name>
    <name type="common">Iberian ribbed newt</name>
    <dbReference type="NCBI Taxonomy" id="8319"/>
    <lineage>
        <taxon>Eukaryota</taxon>
        <taxon>Metazoa</taxon>
        <taxon>Chordata</taxon>
        <taxon>Craniata</taxon>
        <taxon>Vertebrata</taxon>
        <taxon>Euteleostomi</taxon>
        <taxon>Amphibia</taxon>
        <taxon>Batrachia</taxon>
        <taxon>Caudata</taxon>
        <taxon>Salamandroidea</taxon>
        <taxon>Salamandridae</taxon>
        <taxon>Pleurodelinae</taxon>
        <taxon>Pleurodeles</taxon>
    </lineage>
</organism>
<feature type="region of interest" description="Disordered" evidence="1">
    <location>
        <begin position="1"/>
        <end position="58"/>
    </location>
</feature>
<evidence type="ECO:0000256" key="1">
    <source>
        <dbReference type="SAM" id="MobiDB-lite"/>
    </source>
</evidence>
<dbReference type="AlphaFoldDB" id="A0AAV7M3H3"/>
<proteinExistence type="predicted"/>
<feature type="region of interest" description="Disordered" evidence="1">
    <location>
        <begin position="80"/>
        <end position="105"/>
    </location>
</feature>
<dbReference type="Proteomes" id="UP001066276">
    <property type="component" value="Chromosome 10"/>
</dbReference>
<protein>
    <submittedName>
        <fullName evidence="2">Uncharacterized protein</fullName>
    </submittedName>
</protein>
<reference evidence="2" key="1">
    <citation type="journal article" date="2022" name="bioRxiv">
        <title>Sequencing and chromosome-scale assembly of the giantPleurodeles waltlgenome.</title>
        <authorList>
            <person name="Brown T."/>
            <person name="Elewa A."/>
            <person name="Iarovenko S."/>
            <person name="Subramanian E."/>
            <person name="Araus A.J."/>
            <person name="Petzold A."/>
            <person name="Susuki M."/>
            <person name="Suzuki K.-i.T."/>
            <person name="Hayashi T."/>
            <person name="Toyoda A."/>
            <person name="Oliveira C."/>
            <person name="Osipova E."/>
            <person name="Leigh N.D."/>
            <person name="Simon A."/>
            <person name="Yun M.H."/>
        </authorList>
    </citation>
    <scope>NUCLEOTIDE SEQUENCE</scope>
    <source>
        <strain evidence="2">20211129_DDA</strain>
        <tissue evidence="2">Liver</tissue>
    </source>
</reference>
<name>A0AAV7M3H3_PLEWA</name>
<feature type="compositionally biased region" description="Low complexity" evidence="1">
    <location>
        <begin position="33"/>
        <end position="56"/>
    </location>
</feature>
<sequence>MAELALAGAPRDLGVQRASDEAAARSPWQPKPSEASPGGREASSSSPAPRTATEASRGFSRRGRGVLLSFRLFYGIPAQGRAFRCPGGTPKSSPRPGGTNRSTLAPYDKKEVSFVPWGHSAEREPRARGYLRNPAAAVISNQALFTALGKLGSLGCGGDLGVPIKHFSQR</sequence>
<gene>
    <name evidence="2" type="ORF">NDU88_002480</name>
</gene>
<evidence type="ECO:0000313" key="3">
    <source>
        <dbReference type="Proteomes" id="UP001066276"/>
    </source>
</evidence>